<dbReference type="EMBL" id="CP065668">
    <property type="protein sequence ID" value="QPS10924.1"/>
    <property type="molecule type" value="Genomic_DNA"/>
</dbReference>
<reference evidence="2 3" key="1">
    <citation type="submission" date="2020-12" db="EMBL/GenBank/DDBJ databases">
        <title>FDA dAtabase for Regulatory Grade micrObial Sequences (FDA-ARGOS): Supporting development and validation of Infectious Disease Dx tests.</title>
        <authorList>
            <person name="Sproer C."/>
            <person name="Gronow S."/>
            <person name="Severitt S."/>
            <person name="Schroder I."/>
            <person name="Tallon L."/>
            <person name="Sadzewicz L."/>
            <person name="Zhao X."/>
            <person name="Boylan J."/>
            <person name="Ott S."/>
            <person name="Bowen H."/>
            <person name="Vavikolanu K."/>
            <person name="Mehta A."/>
            <person name="Aluvathingal J."/>
            <person name="Nadendla S."/>
            <person name="Lowell S."/>
            <person name="Myers T."/>
            <person name="Yan Y."/>
            <person name="Sichtig H."/>
        </authorList>
    </citation>
    <scope>NUCLEOTIDE SEQUENCE [LARGE SCALE GENOMIC DNA]</scope>
    <source>
        <strain evidence="2 3">FDAARGOS_909</strain>
    </source>
</reference>
<dbReference type="RefSeq" id="WP_197957213.1">
    <property type="nucleotide sequence ID" value="NZ_CP065668.1"/>
</dbReference>
<proteinExistence type="predicted"/>
<evidence type="ECO:0000313" key="3">
    <source>
        <dbReference type="Proteomes" id="UP000594778"/>
    </source>
</evidence>
<evidence type="ECO:0000256" key="1">
    <source>
        <dbReference type="SAM" id="Phobius"/>
    </source>
</evidence>
<gene>
    <name evidence="2" type="ORF">I6G66_13425</name>
</gene>
<organism evidence="2 3">
    <name type="scientific">Delftia acidovorans</name>
    <name type="common">Pseudomonas acidovorans</name>
    <name type="synonym">Comamonas acidovorans</name>
    <dbReference type="NCBI Taxonomy" id="80866"/>
    <lineage>
        <taxon>Bacteria</taxon>
        <taxon>Pseudomonadati</taxon>
        <taxon>Pseudomonadota</taxon>
        <taxon>Betaproteobacteria</taxon>
        <taxon>Burkholderiales</taxon>
        <taxon>Comamonadaceae</taxon>
        <taxon>Delftia</taxon>
    </lineage>
</organism>
<feature type="transmembrane region" description="Helical" evidence="1">
    <location>
        <begin position="6"/>
        <end position="29"/>
    </location>
</feature>
<accession>A0A7T2S8N0</accession>
<keyword evidence="1" id="KW-0472">Membrane</keyword>
<name>A0A7T2S8N0_DELAC</name>
<keyword evidence="1" id="KW-0812">Transmembrane</keyword>
<protein>
    <submittedName>
        <fullName evidence="2">Uncharacterized protein</fullName>
    </submittedName>
</protein>
<evidence type="ECO:0000313" key="2">
    <source>
        <dbReference type="EMBL" id="QPS10924.1"/>
    </source>
</evidence>
<dbReference type="AlphaFoldDB" id="A0A7T2S8N0"/>
<sequence length="223" mass="24868">MTDVAGFLWAGLAGGGISASLLAVAAFLGKSQIAHWLNKDIENIKAQHQKDLESAKASYARDLESYRTSLIAQTEALKANQDVKKAMAVRMAEKKFQALDRLHNAADSQARDLLTHLKIAHLIPLEKRLSKNTEIYESQNDLIGAIRMAAPFLNFDEGKKLAEYSQRLANIKSEALNKLLAGHQLPEEQIESYTSELMPKQIEIDQLIRNRLGQMLTMVSEPE</sequence>
<dbReference type="Proteomes" id="UP000594778">
    <property type="component" value="Chromosome"/>
</dbReference>
<keyword evidence="1" id="KW-1133">Transmembrane helix</keyword>